<reference evidence="2 3" key="1">
    <citation type="submission" date="2019-10" db="EMBL/GenBank/DDBJ databases">
        <title>Assembly and Annotation for the nematode Trichostrongylus colubriformis.</title>
        <authorList>
            <person name="Martin J."/>
        </authorList>
    </citation>
    <scope>NUCLEOTIDE SEQUENCE [LARGE SCALE GENOMIC DNA]</scope>
    <source>
        <strain evidence="2">G859</strain>
        <tissue evidence="2">Whole worm</tissue>
    </source>
</reference>
<evidence type="ECO:0000313" key="2">
    <source>
        <dbReference type="EMBL" id="KAK5973570.1"/>
    </source>
</evidence>
<dbReference type="Proteomes" id="UP001331761">
    <property type="component" value="Unassembled WGS sequence"/>
</dbReference>
<sequence length="110" mass="12518">MDDAEMADLLQRDESAQLFWRLDVWEDDSRRRRRFVPNVFGSRHEEASVISVPSDGQEMSEEEKLRALANSILPGRSQSSDLVDESDIDKWASEIDPTPSSGTCEIFSLK</sequence>
<evidence type="ECO:0000259" key="1">
    <source>
        <dbReference type="Pfam" id="PF06469"/>
    </source>
</evidence>
<dbReference type="EMBL" id="WIXE01015318">
    <property type="protein sequence ID" value="KAK5973570.1"/>
    <property type="molecule type" value="Genomic_DNA"/>
</dbReference>
<gene>
    <name evidence="2" type="ORF">GCK32_018972</name>
</gene>
<accession>A0AAN8FP31</accession>
<dbReference type="Pfam" id="PF06469">
    <property type="entry name" value="DUF1088"/>
    <property type="match status" value="1"/>
</dbReference>
<protein>
    <recommendedName>
        <fullName evidence="1">DUF1088 domain-containing protein</fullName>
    </recommendedName>
</protein>
<organism evidence="2 3">
    <name type="scientific">Trichostrongylus colubriformis</name>
    <name type="common">Black scour worm</name>
    <dbReference type="NCBI Taxonomy" id="6319"/>
    <lineage>
        <taxon>Eukaryota</taxon>
        <taxon>Metazoa</taxon>
        <taxon>Ecdysozoa</taxon>
        <taxon>Nematoda</taxon>
        <taxon>Chromadorea</taxon>
        <taxon>Rhabditida</taxon>
        <taxon>Rhabditina</taxon>
        <taxon>Rhabditomorpha</taxon>
        <taxon>Strongyloidea</taxon>
        <taxon>Trichostrongylidae</taxon>
        <taxon>Trichostrongylus</taxon>
    </lineage>
</organism>
<keyword evidence="3" id="KW-1185">Reference proteome</keyword>
<dbReference type="AlphaFoldDB" id="A0AAN8FP31"/>
<feature type="domain" description="DUF1088" evidence="1">
    <location>
        <begin position="17"/>
        <end position="85"/>
    </location>
</feature>
<dbReference type="InterPro" id="IPR010508">
    <property type="entry name" value="NBEA-like_DUF1088"/>
</dbReference>
<proteinExistence type="predicted"/>
<name>A0AAN8FP31_TRICO</name>
<evidence type="ECO:0000313" key="3">
    <source>
        <dbReference type="Proteomes" id="UP001331761"/>
    </source>
</evidence>
<comment type="caution">
    <text evidence="2">The sequence shown here is derived from an EMBL/GenBank/DDBJ whole genome shotgun (WGS) entry which is preliminary data.</text>
</comment>